<dbReference type="InterPro" id="IPR008906">
    <property type="entry name" value="HATC_C_dom"/>
</dbReference>
<name>E1ZV92_CAMFO</name>
<proteinExistence type="predicted"/>
<evidence type="ECO:0000313" key="2">
    <source>
        <dbReference type="EMBL" id="EFN74868.1"/>
    </source>
</evidence>
<gene>
    <name evidence="2" type="ORF">EAG_04089</name>
</gene>
<dbReference type="EMBL" id="GL434491">
    <property type="protein sequence ID" value="EFN74868.1"/>
    <property type="molecule type" value="Genomic_DNA"/>
</dbReference>
<dbReference type="Pfam" id="PF05699">
    <property type="entry name" value="Dimer_Tnp_hAT"/>
    <property type="match status" value="1"/>
</dbReference>
<organism evidence="3">
    <name type="scientific">Camponotus floridanus</name>
    <name type="common">Florida carpenter ant</name>
    <dbReference type="NCBI Taxonomy" id="104421"/>
    <lineage>
        <taxon>Eukaryota</taxon>
        <taxon>Metazoa</taxon>
        <taxon>Ecdysozoa</taxon>
        <taxon>Arthropoda</taxon>
        <taxon>Hexapoda</taxon>
        <taxon>Insecta</taxon>
        <taxon>Pterygota</taxon>
        <taxon>Neoptera</taxon>
        <taxon>Endopterygota</taxon>
        <taxon>Hymenoptera</taxon>
        <taxon>Apocrita</taxon>
        <taxon>Aculeata</taxon>
        <taxon>Formicoidea</taxon>
        <taxon>Formicidae</taxon>
        <taxon>Formicinae</taxon>
        <taxon>Camponotus</taxon>
    </lineage>
</organism>
<feature type="non-terminal residue" evidence="2">
    <location>
        <position position="93"/>
    </location>
</feature>
<accession>E1ZV92</accession>
<sequence length="93" mass="10510">DSMWKKILQNRHNNLAKYPNLTNIISTIRSLPNSNADSERMFSLLNNLKTKKRNSFSSATVNAICVFKSALKTRGETAIKMKIDEKHLSLTSA</sequence>
<dbReference type="SUPFAM" id="SSF53098">
    <property type="entry name" value="Ribonuclease H-like"/>
    <property type="match status" value="1"/>
</dbReference>
<dbReference type="InParanoid" id="E1ZV92"/>
<dbReference type="AlphaFoldDB" id="E1ZV92"/>
<protein>
    <recommendedName>
        <fullName evidence="1">HAT C-terminal dimerisation domain-containing protein</fullName>
    </recommendedName>
</protein>
<dbReference type="InterPro" id="IPR012337">
    <property type="entry name" value="RNaseH-like_sf"/>
</dbReference>
<dbReference type="Proteomes" id="UP000000311">
    <property type="component" value="Unassembled WGS sequence"/>
</dbReference>
<reference evidence="2 3" key="1">
    <citation type="journal article" date="2010" name="Science">
        <title>Genomic comparison of the ants Camponotus floridanus and Harpegnathos saltator.</title>
        <authorList>
            <person name="Bonasio R."/>
            <person name="Zhang G."/>
            <person name="Ye C."/>
            <person name="Mutti N.S."/>
            <person name="Fang X."/>
            <person name="Qin N."/>
            <person name="Donahue G."/>
            <person name="Yang P."/>
            <person name="Li Q."/>
            <person name="Li C."/>
            <person name="Zhang P."/>
            <person name="Huang Z."/>
            <person name="Berger S.L."/>
            <person name="Reinberg D."/>
            <person name="Wang J."/>
            <person name="Liebig J."/>
        </authorList>
    </citation>
    <scope>NUCLEOTIDE SEQUENCE [LARGE SCALE GENOMIC DNA]</scope>
    <source>
        <strain evidence="3">C129</strain>
    </source>
</reference>
<evidence type="ECO:0000259" key="1">
    <source>
        <dbReference type="Pfam" id="PF05699"/>
    </source>
</evidence>
<feature type="non-terminal residue" evidence="2">
    <location>
        <position position="1"/>
    </location>
</feature>
<feature type="domain" description="HAT C-terminal dimerisation" evidence="1">
    <location>
        <begin position="13"/>
        <end position="69"/>
    </location>
</feature>
<evidence type="ECO:0000313" key="3">
    <source>
        <dbReference type="Proteomes" id="UP000000311"/>
    </source>
</evidence>
<dbReference type="OrthoDB" id="8046116at2759"/>
<keyword evidence="3" id="KW-1185">Reference proteome</keyword>
<dbReference type="GO" id="GO:0046983">
    <property type="term" value="F:protein dimerization activity"/>
    <property type="evidence" value="ECO:0007669"/>
    <property type="project" value="InterPro"/>
</dbReference>